<evidence type="ECO:0000313" key="1">
    <source>
        <dbReference type="EMBL" id="RAR86052.1"/>
    </source>
</evidence>
<dbReference type="RefSeq" id="WP_111875426.1">
    <property type="nucleotide sequence ID" value="NZ_CBCSGC010000002.1"/>
</dbReference>
<organism evidence="1 2">
    <name type="scientific">Paracidovorax anthurii</name>
    <dbReference type="NCBI Taxonomy" id="78229"/>
    <lineage>
        <taxon>Bacteria</taxon>
        <taxon>Pseudomonadati</taxon>
        <taxon>Pseudomonadota</taxon>
        <taxon>Betaproteobacteria</taxon>
        <taxon>Burkholderiales</taxon>
        <taxon>Comamonadaceae</taxon>
        <taxon>Paracidovorax</taxon>
    </lineage>
</organism>
<comment type="caution">
    <text evidence="1">The sequence shown here is derived from an EMBL/GenBank/DDBJ whole genome shotgun (WGS) entry which is preliminary data.</text>
</comment>
<sequence>MMDWEIGPELALAQLLATIARADQGAGNARIRIYDTERPASIASVHADTPQAEIVLSKPCASVVDGVMVMHPLEGASMVMHTGLPRWGDWVAASGVVLARADATDMDHTGGWRLQGGDTPPGETSPLLRAGGLVQLGATALA</sequence>
<keyword evidence="2" id="KW-1185">Reference proteome</keyword>
<dbReference type="EMBL" id="QLTA01000002">
    <property type="protein sequence ID" value="RAR86052.1"/>
    <property type="molecule type" value="Genomic_DNA"/>
</dbReference>
<proteinExistence type="predicted"/>
<dbReference type="Proteomes" id="UP000248856">
    <property type="component" value="Unassembled WGS sequence"/>
</dbReference>
<reference evidence="1 2" key="1">
    <citation type="submission" date="2018-06" db="EMBL/GenBank/DDBJ databases">
        <title>Genomic Encyclopedia of Archaeal and Bacterial Type Strains, Phase II (KMG-II): from individual species to whole genera.</title>
        <authorList>
            <person name="Goeker M."/>
        </authorList>
    </citation>
    <scope>NUCLEOTIDE SEQUENCE [LARGE SCALE GENOMIC DNA]</scope>
    <source>
        <strain evidence="1 2">CFPB 3232</strain>
    </source>
</reference>
<protein>
    <submittedName>
        <fullName evidence="1">Uncharacterized protein</fullName>
    </submittedName>
</protein>
<gene>
    <name evidence="1" type="ORF">AX018_100213</name>
</gene>
<name>A0A328ZMV1_9BURK</name>
<dbReference type="OrthoDB" id="8811731at2"/>
<accession>A0A328ZMV1</accession>
<evidence type="ECO:0000313" key="2">
    <source>
        <dbReference type="Proteomes" id="UP000248856"/>
    </source>
</evidence>
<dbReference type="AlphaFoldDB" id="A0A328ZMV1"/>